<dbReference type="OrthoDB" id="3037552at2759"/>
<evidence type="ECO:0000313" key="2">
    <source>
        <dbReference type="Proteomes" id="UP000623467"/>
    </source>
</evidence>
<dbReference type="InterPro" id="IPR000225">
    <property type="entry name" value="Armadillo"/>
</dbReference>
<dbReference type="EMBL" id="JACAZH010000004">
    <property type="protein sequence ID" value="KAF7371306.1"/>
    <property type="molecule type" value="Genomic_DNA"/>
</dbReference>
<dbReference type="PANTHER" id="PTHR15599">
    <property type="entry name" value="RTDR1"/>
    <property type="match status" value="1"/>
</dbReference>
<evidence type="ECO:0000313" key="1">
    <source>
        <dbReference type="EMBL" id="KAF7371306.1"/>
    </source>
</evidence>
<gene>
    <name evidence="1" type="ORF">MSAN_00766700</name>
</gene>
<dbReference type="Proteomes" id="UP000623467">
    <property type="component" value="Unassembled WGS sequence"/>
</dbReference>
<accession>A0A8H7DH78</accession>
<protein>
    <submittedName>
        <fullName evidence="1">Uncharacterized protein</fullName>
    </submittedName>
</protein>
<reference evidence="1" key="1">
    <citation type="submission" date="2020-05" db="EMBL/GenBank/DDBJ databases">
        <title>Mycena genomes resolve the evolution of fungal bioluminescence.</title>
        <authorList>
            <person name="Tsai I.J."/>
        </authorList>
    </citation>
    <scope>NUCLEOTIDE SEQUENCE</scope>
    <source>
        <strain evidence="1">160909Yilan</strain>
    </source>
</reference>
<dbReference type="Gene3D" id="1.25.10.10">
    <property type="entry name" value="Leucine-rich Repeat Variant"/>
    <property type="match status" value="4"/>
</dbReference>
<dbReference type="SUPFAM" id="SSF48371">
    <property type="entry name" value="ARM repeat"/>
    <property type="match status" value="2"/>
</dbReference>
<dbReference type="InterPro" id="IPR042856">
    <property type="entry name" value="RSP14"/>
</dbReference>
<sequence length="1058" mass="117067">MQPLTRQQSRTSIFSWWSDRNPGLHGPTINLHAATKPLLRFMYHRQAAGFIEKNRGEALSNELLQVLSSYLGYKYVSPSTNLIVLQELDEKLRSSEESRRVMVDDPVGLQLVVEMLESPFPEVRHLTCTILGHLVADESTVFAALLNFGMKLLLLICDDDDKVAEEANRAFSEGIRFPSVVQAFRDTTLLDGILELLESSRPSVRVQACTILGQFAIDTSIASTVVQKFGMKLLLLICDKDDKVAEKATWAFSEAVRFHFPSVVQAFIDTTLLDGVVDLLESSRPSVRVQACMILGQTVVDTSTASTVVRKFGMKLLLLICDRDDNVAEKATWAFSEAVRFLSVVQAFRDTTLLDGILELLESSRPFVRAQACTILGHFMADTSTASTVIQKFGMKLLLLICDKDDKVAEKATWAFSVAVRFPSGAQAFIDAQLFERVAELLKSSHPVVRAQACMILGHFMVDTSIMSTVIQKFGMKLLLLICDKDDKVAEKAMRAFSAAVRFPSGAQAFIDAQLFESVAEQLESLHPFVRAQACMILGHFMVDTSIISTVVEKFGMKLFLLICDKDDKVAEKAIWTLCVAVSSPGGAQAFTNAKLFDPVSKLLRSPRPFVRRQTCILLGEMVVDKFTASTIVQNFGMKLLHLIRDKDDKVAEKAMWTFSAAVRFPSGTQAFIDAKLLGSVSELLESSRAFVRTQAFTILDHLAAEKSAVFATLLDFGIKLVHPIWRTQCTLDRSDEDDKIVAKALWTLCVAVRPLSGAQAFVDAKLLERVSELLDSPRPFIRGQVCTILGHLAIDKITVSTIVQNFGMKLLHLICDENDDVAGAALWSLWEAVRSPSGAQAFIDAKLLDRVSELLDSPYPIVSMQACTILGNLAIDKITASTALSNFGVKLVHLICDHEDNGVVNKAMWAFSEAVRSPGRAQAFLDAKLLDSVPELLESPRTFAKTQACRLVGRLASHRQIPAVPQAILESRIYVQLVNLLLDEDSYVIHAAVYALTEISRPFSGRKAVIDARALDRVPRLLGSERMIRDRGNELLESLFRHGFVPTNMYPSGSQPH</sequence>
<name>A0A8H7DH78_9AGAR</name>
<organism evidence="1 2">
    <name type="scientific">Mycena sanguinolenta</name>
    <dbReference type="NCBI Taxonomy" id="230812"/>
    <lineage>
        <taxon>Eukaryota</taxon>
        <taxon>Fungi</taxon>
        <taxon>Dikarya</taxon>
        <taxon>Basidiomycota</taxon>
        <taxon>Agaricomycotina</taxon>
        <taxon>Agaricomycetes</taxon>
        <taxon>Agaricomycetidae</taxon>
        <taxon>Agaricales</taxon>
        <taxon>Marasmiineae</taxon>
        <taxon>Mycenaceae</taxon>
        <taxon>Mycena</taxon>
    </lineage>
</organism>
<dbReference type="PANTHER" id="PTHR15599:SF1">
    <property type="entry name" value="RADIAL SPOKE HEAD 14 HOMOLOG"/>
    <property type="match status" value="1"/>
</dbReference>
<keyword evidence="2" id="KW-1185">Reference proteome</keyword>
<dbReference type="SMART" id="SM00185">
    <property type="entry name" value="ARM"/>
    <property type="match status" value="13"/>
</dbReference>
<dbReference type="AlphaFoldDB" id="A0A8H7DH78"/>
<dbReference type="InterPro" id="IPR016024">
    <property type="entry name" value="ARM-type_fold"/>
</dbReference>
<proteinExistence type="predicted"/>
<comment type="caution">
    <text evidence="1">The sequence shown here is derived from an EMBL/GenBank/DDBJ whole genome shotgun (WGS) entry which is preliminary data.</text>
</comment>
<dbReference type="InterPro" id="IPR011989">
    <property type="entry name" value="ARM-like"/>
</dbReference>